<evidence type="ECO:0000313" key="1">
    <source>
        <dbReference type="Proteomes" id="UP000095283"/>
    </source>
</evidence>
<organism evidence="1 2">
    <name type="scientific">Heterorhabditis bacteriophora</name>
    <name type="common">Entomopathogenic nematode worm</name>
    <dbReference type="NCBI Taxonomy" id="37862"/>
    <lineage>
        <taxon>Eukaryota</taxon>
        <taxon>Metazoa</taxon>
        <taxon>Ecdysozoa</taxon>
        <taxon>Nematoda</taxon>
        <taxon>Chromadorea</taxon>
        <taxon>Rhabditida</taxon>
        <taxon>Rhabditina</taxon>
        <taxon>Rhabditomorpha</taxon>
        <taxon>Strongyloidea</taxon>
        <taxon>Heterorhabditidae</taxon>
        <taxon>Heterorhabditis</taxon>
    </lineage>
</organism>
<dbReference type="Proteomes" id="UP000095283">
    <property type="component" value="Unplaced"/>
</dbReference>
<keyword evidence="1" id="KW-1185">Reference proteome</keyword>
<name>A0A1I7WAW8_HETBA</name>
<protein>
    <submittedName>
        <fullName evidence="2">Alpha-galactosidase</fullName>
    </submittedName>
</protein>
<proteinExistence type="predicted"/>
<evidence type="ECO:0000313" key="2">
    <source>
        <dbReference type="WBParaSite" id="Hba_01836"/>
    </source>
</evidence>
<dbReference type="AlphaFoldDB" id="A0A1I7WAW8"/>
<accession>A0A1I7WAW8</accession>
<reference evidence="2" key="1">
    <citation type="submission" date="2016-11" db="UniProtKB">
        <authorList>
            <consortium name="WormBaseParasite"/>
        </authorList>
    </citation>
    <scope>IDENTIFICATION</scope>
</reference>
<dbReference type="WBParaSite" id="Hba_01836">
    <property type="protein sequence ID" value="Hba_01836"/>
    <property type="gene ID" value="Hba_01836"/>
</dbReference>
<sequence length="63" mass="6920">MIYACRNELGQLAVALSPCNLAGKDIHGEYIKDPKQLIGKSVTFKVKIVAAVGLPQRIHKARF</sequence>